<comment type="caution">
    <text evidence="2">The sequence shown here is derived from an EMBL/GenBank/DDBJ whole genome shotgun (WGS) entry which is preliminary data.</text>
</comment>
<sequence>MEAQALRAQAAADLERAVAFLTAEGHVAPGGLIVLGCSTSEVCGGRIGKQSDPEMGAALAEAFHRACAAHGVSGCVQCCEHLNRALVIERTQAELRGLEEVSAVPYPKAGGSCASAYYRMLRDPVLVESVQADAGLDVGDTLVGMHIRRVAVPLRAPFDCVGHAHLVMAYARPRLIGGARARYTLEP</sequence>
<dbReference type="NCBIfam" id="TIGR01440">
    <property type="entry name" value="TIGR01440 family protein"/>
    <property type="match status" value="1"/>
</dbReference>
<evidence type="ECO:0000256" key="1">
    <source>
        <dbReference type="HAMAP-Rule" id="MF_00800"/>
    </source>
</evidence>
<protein>
    <recommendedName>
        <fullName evidence="1">UPF0340 protein IAB73_10770</fullName>
    </recommendedName>
</protein>
<gene>
    <name evidence="2" type="ORF">IAB73_10770</name>
</gene>
<dbReference type="HAMAP" id="MF_00800">
    <property type="entry name" value="UPF0340"/>
    <property type="match status" value="1"/>
</dbReference>
<reference evidence="2" key="1">
    <citation type="submission" date="2020-10" db="EMBL/GenBank/DDBJ databases">
        <authorList>
            <person name="Gilroy R."/>
        </authorList>
    </citation>
    <scope>NUCLEOTIDE SEQUENCE</scope>
    <source>
        <strain evidence="2">ChiSxjej2B14-6234</strain>
    </source>
</reference>
<dbReference type="AlphaFoldDB" id="A0A9D0ZDM6"/>
<accession>A0A9D0ZDM6</accession>
<proteinExistence type="inferred from homology"/>
<dbReference type="Gene3D" id="3.40.50.10360">
    <property type="entry name" value="Hypothetical protein TT1679"/>
    <property type="match status" value="1"/>
</dbReference>
<dbReference type="InterPro" id="IPR028345">
    <property type="entry name" value="Antibiotic_NAT-like"/>
</dbReference>
<organism evidence="2 3">
    <name type="scientific">Candidatus Onthenecus intestinigallinarum</name>
    <dbReference type="NCBI Taxonomy" id="2840875"/>
    <lineage>
        <taxon>Bacteria</taxon>
        <taxon>Bacillati</taxon>
        <taxon>Bacillota</taxon>
        <taxon>Clostridia</taxon>
        <taxon>Eubacteriales</taxon>
        <taxon>Candidatus Onthenecus</taxon>
    </lineage>
</organism>
<dbReference type="Pfam" id="PF04260">
    <property type="entry name" value="DUF436"/>
    <property type="match status" value="1"/>
</dbReference>
<dbReference type="InterPro" id="IPR006340">
    <property type="entry name" value="DUF436"/>
</dbReference>
<evidence type="ECO:0000313" key="2">
    <source>
        <dbReference type="EMBL" id="HIQ72675.1"/>
    </source>
</evidence>
<dbReference type="Proteomes" id="UP000886887">
    <property type="component" value="Unassembled WGS sequence"/>
</dbReference>
<evidence type="ECO:0000313" key="3">
    <source>
        <dbReference type="Proteomes" id="UP000886887"/>
    </source>
</evidence>
<reference evidence="2" key="2">
    <citation type="journal article" date="2021" name="PeerJ">
        <title>Extensive microbial diversity within the chicken gut microbiome revealed by metagenomics and culture.</title>
        <authorList>
            <person name="Gilroy R."/>
            <person name="Ravi A."/>
            <person name="Getino M."/>
            <person name="Pursley I."/>
            <person name="Horton D.L."/>
            <person name="Alikhan N.F."/>
            <person name="Baker D."/>
            <person name="Gharbi K."/>
            <person name="Hall N."/>
            <person name="Watson M."/>
            <person name="Adriaenssens E.M."/>
            <person name="Foster-Nyarko E."/>
            <person name="Jarju S."/>
            <person name="Secka A."/>
            <person name="Antonio M."/>
            <person name="Oren A."/>
            <person name="Chaudhuri R.R."/>
            <person name="La Ragione R."/>
            <person name="Hildebrand F."/>
            <person name="Pallen M.J."/>
        </authorList>
    </citation>
    <scope>NUCLEOTIDE SEQUENCE</scope>
    <source>
        <strain evidence="2">ChiSxjej2B14-6234</strain>
    </source>
</reference>
<comment type="similarity">
    <text evidence="1">Belongs to the UPF0340 family.</text>
</comment>
<name>A0A9D0ZDM6_9FIRM</name>
<dbReference type="SUPFAM" id="SSF110710">
    <property type="entry name" value="TTHA0583/YokD-like"/>
    <property type="match status" value="1"/>
</dbReference>
<dbReference type="EMBL" id="DVFJ01000037">
    <property type="protein sequence ID" value="HIQ72675.1"/>
    <property type="molecule type" value="Genomic_DNA"/>
</dbReference>